<keyword evidence="2" id="KW-0479">Metal-binding</keyword>
<dbReference type="InterPro" id="IPR013103">
    <property type="entry name" value="RVT_2"/>
</dbReference>
<keyword evidence="3" id="KW-0064">Aspartyl protease</keyword>
<dbReference type="Pfam" id="PF14223">
    <property type="entry name" value="Retrotran_gag_2"/>
    <property type="match status" value="1"/>
</dbReference>
<proteinExistence type="predicted"/>
<dbReference type="GO" id="GO:0004190">
    <property type="term" value="F:aspartic-type endopeptidase activity"/>
    <property type="evidence" value="ECO:0007669"/>
    <property type="project" value="UniProtKB-KW"/>
</dbReference>
<dbReference type="SUPFAM" id="SSF56672">
    <property type="entry name" value="DNA/RNA polymerases"/>
    <property type="match status" value="1"/>
</dbReference>
<feature type="domain" description="Integrase catalytic" evidence="6">
    <location>
        <begin position="376"/>
        <end position="549"/>
    </location>
</feature>
<dbReference type="AlphaFoldDB" id="A0A2N9GGW7"/>
<dbReference type="PANTHER" id="PTHR42648">
    <property type="entry name" value="TRANSPOSASE, PUTATIVE-RELATED"/>
    <property type="match status" value="1"/>
</dbReference>
<dbReference type="GO" id="GO:0046872">
    <property type="term" value="F:metal ion binding"/>
    <property type="evidence" value="ECO:0007669"/>
    <property type="project" value="UniProtKB-KW"/>
</dbReference>
<dbReference type="Pfam" id="PF00665">
    <property type="entry name" value="rve"/>
    <property type="match status" value="1"/>
</dbReference>
<dbReference type="GO" id="GO:0015074">
    <property type="term" value="P:DNA integration"/>
    <property type="evidence" value="ECO:0007669"/>
    <property type="project" value="InterPro"/>
</dbReference>
<sequence length="1146" mass="130460">MAINASIATVGLVKFDGTGNFGLWQRRVKDLLVQQGLVKALYGKTKKPEKMTDDEWEELDMKAVSTIRLLLADEVMYNVMEENSTAGIWLNLEKRYMSKSLTNKLHLKQKLYGLKMTEDKAMMLLTSLPASYEHLVTTLLYGKETLELEEVSGALLDHYQRKHKDSAESSGEGLVVKGYQDRGRKKDKDDKSARGRSKSKSKTGKEESSTSVNVVADSESDGDMLSVSSSTDGLNNSWLLDSACSFHVTPHRNWFDTYRSINCGSVRMGTLDSKGYSYKSENGIMKVSKGAMVVMTGQKISSNVYKLLGNTILGGVAAVAESEDDDTLLWHMRLGHMSERGMRELHKRNLLTGIKSCKLDFCKYCIMGKQCRVRFKTATHKTKGILDYVHSDIWGPVRTPSKGGAQYFMSFIDDYSRKVWVYFLKNKSEAFAKFKVWKAEVENQTGRKIKCLRTDNGTEYRDGDFLKFCEEYGIKRHFTVRKTPQQNGVAERLNRTITETARCLRLNAELPKKFFGRKQWIWLVISSIDHLELHLMGKSLKKSKLDPKSKKCIFLGFKKGVKGYKLWDPVAQKVVISRDVVFDEKSMTKAFKEEKSQAAESSNNIGRSTVQVELDELESQSDEEPHSNDQEQDSTRSDRPKRNKRPPVRYGFEDLVSYALLTSSEDPSTFQEAIESSEKDKWMEAMVEENESLSKNKTWELTELPKGKKPIGCKWVFKKKEAVSEKEGERFKARLVAKGYSQRHGIDYDEVFSPVVRHTSIRAVLALVADQDLELEQLDVKTAFLHGNLEEEIFMEQPEGFKQPGTENLVCRLKKSLYGLKQSPRQWYKRFDSYMIQIGYTRCEYDCCVYVRILEDGSYIFLLLYVDDMLIAAKSMCEVNRLKSLLHKEFEMKDLGAAKKILGMEIRRDREARKLWLSQKNYIRKVLEKFSMLDAKPVSTPLANHIRLSGSQCPKNEEEIENMSKVPYASAMECLMYAMVCTRPDLAHAVSTVSRYMANPGREHWNAVKWIFRYLKGTTEHEILFSRQPGTNSVVGYVDADYAGEVDDRRSTTGYVFTLSGGPICWKSTLQSIVAMSTTEAEYMAVAEAAKEALWLKGLVKELGLNQGDIVLEKVHTSENAADMLTKPVTTAKFKHCLDLVNVSSL</sequence>
<keyword evidence="4" id="KW-0378">Hydrolase</keyword>
<dbReference type="CDD" id="cd09272">
    <property type="entry name" value="RNase_HI_RT_Ty1"/>
    <property type="match status" value="1"/>
</dbReference>
<dbReference type="Pfam" id="PF22936">
    <property type="entry name" value="Pol_BBD"/>
    <property type="match status" value="1"/>
</dbReference>
<name>A0A2N9GGW7_FAGSY</name>
<dbReference type="InterPro" id="IPR001584">
    <property type="entry name" value="Integrase_cat-core"/>
</dbReference>
<keyword evidence="1" id="KW-0645">Protease</keyword>
<dbReference type="EMBL" id="OIVN01002224">
    <property type="protein sequence ID" value="SPD01757.1"/>
    <property type="molecule type" value="Genomic_DNA"/>
</dbReference>
<dbReference type="InterPro" id="IPR057670">
    <property type="entry name" value="SH3_retrovirus"/>
</dbReference>
<evidence type="ECO:0000256" key="3">
    <source>
        <dbReference type="ARBA" id="ARBA00022750"/>
    </source>
</evidence>
<feature type="region of interest" description="Disordered" evidence="5">
    <location>
        <begin position="162"/>
        <end position="228"/>
    </location>
</feature>
<dbReference type="Pfam" id="PF25597">
    <property type="entry name" value="SH3_retrovirus"/>
    <property type="match status" value="1"/>
</dbReference>
<dbReference type="Gene3D" id="3.30.420.10">
    <property type="entry name" value="Ribonuclease H-like superfamily/Ribonuclease H"/>
    <property type="match status" value="1"/>
</dbReference>
<reference evidence="7" key="1">
    <citation type="submission" date="2018-02" db="EMBL/GenBank/DDBJ databases">
        <authorList>
            <person name="Cohen D.B."/>
            <person name="Kent A.D."/>
        </authorList>
    </citation>
    <scope>NUCLEOTIDE SEQUENCE</scope>
</reference>
<dbReference type="InterPro" id="IPR043502">
    <property type="entry name" value="DNA/RNA_pol_sf"/>
</dbReference>
<evidence type="ECO:0000256" key="1">
    <source>
        <dbReference type="ARBA" id="ARBA00022670"/>
    </source>
</evidence>
<dbReference type="InterPro" id="IPR039537">
    <property type="entry name" value="Retrotran_Ty1/copia-like"/>
</dbReference>
<feature type="region of interest" description="Disordered" evidence="5">
    <location>
        <begin position="615"/>
        <end position="648"/>
    </location>
</feature>
<dbReference type="InterPro" id="IPR012337">
    <property type="entry name" value="RNaseH-like_sf"/>
</dbReference>
<organism evidence="7">
    <name type="scientific">Fagus sylvatica</name>
    <name type="common">Beechnut</name>
    <dbReference type="NCBI Taxonomy" id="28930"/>
    <lineage>
        <taxon>Eukaryota</taxon>
        <taxon>Viridiplantae</taxon>
        <taxon>Streptophyta</taxon>
        <taxon>Embryophyta</taxon>
        <taxon>Tracheophyta</taxon>
        <taxon>Spermatophyta</taxon>
        <taxon>Magnoliopsida</taxon>
        <taxon>eudicotyledons</taxon>
        <taxon>Gunneridae</taxon>
        <taxon>Pentapetalae</taxon>
        <taxon>rosids</taxon>
        <taxon>fabids</taxon>
        <taxon>Fagales</taxon>
        <taxon>Fagaceae</taxon>
        <taxon>Fagus</taxon>
    </lineage>
</organism>
<dbReference type="GO" id="GO:0003676">
    <property type="term" value="F:nucleic acid binding"/>
    <property type="evidence" value="ECO:0007669"/>
    <property type="project" value="InterPro"/>
</dbReference>
<dbReference type="SUPFAM" id="SSF53098">
    <property type="entry name" value="Ribonuclease H-like"/>
    <property type="match status" value="1"/>
</dbReference>
<dbReference type="Pfam" id="PF13976">
    <property type="entry name" value="gag_pre-integrs"/>
    <property type="match status" value="1"/>
</dbReference>
<dbReference type="GO" id="GO:0006508">
    <property type="term" value="P:proteolysis"/>
    <property type="evidence" value="ECO:0007669"/>
    <property type="project" value="UniProtKB-KW"/>
</dbReference>
<accession>A0A2N9GGW7</accession>
<dbReference type="PROSITE" id="PS50994">
    <property type="entry name" value="INTEGRASE"/>
    <property type="match status" value="1"/>
</dbReference>
<feature type="compositionally biased region" description="Basic and acidic residues" evidence="5">
    <location>
        <begin position="623"/>
        <end position="640"/>
    </location>
</feature>
<gene>
    <name evidence="7" type="ORF">FSB_LOCUS29639</name>
</gene>
<evidence type="ECO:0000256" key="5">
    <source>
        <dbReference type="SAM" id="MobiDB-lite"/>
    </source>
</evidence>
<dbReference type="InterPro" id="IPR025724">
    <property type="entry name" value="GAG-pre-integrase_dom"/>
</dbReference>
<evidence type="ECO:0000256" key="4">
    <source>
        <dbReference type="ARBA" id="ARBA00022801"/>
    </source>
</evidence>
<protein>
    <recommendedName>
        <fullName evidence="6">Integrase catalytic domain-containing protein</fullName>
    </recommendedName>
</protein>
<evidence type="ECO:0000259" key="6">
    <source>
        <dbReference type="PROSITE" id="PS50994"/>
    </source>
</evidence>
<dbReference type="InterPro" id="IPR054722">
    <property type="entry name" value="PolX-like_BBD"/>
</dbReference>
<feature type="compositionally biased region" description="Basic and acidic residues" evidence="5">
    <location>
        <begin position="179"/>
        <end position="193"/>
    </location>
</feature>
<dbReference type="PANTHER" id="PTHR42648:SF28">
    <property type="entry name" value="TRANSPOSON-ENCODED PROTEIN WITH RIBONUCLEASE H-LIKE AND RETROVIRUS ZINC FINGER-LIKE DOMAINS"/>
    <property type="match status" value="1"/>
</dbReference>
<evidence type="ECO:0000313" key="7">
    <source>
        <dbReference type="EMBL" id="SPD01757.1"/>
    </source>
</evidence>
<dbReference type="Pfam" id="PF07727">
    <property type="entry name" value="RVT_2"/>
    <property type="match status" value="1"/>
</dbReference>
<evidence type="ECO:0000256" key="2">
    <source>
        <dbReference type="ARBA" id="ARBA00022723"/>
    </source>
</evidence>
<dbReference type="InterPro" id="IPR036397">
    <property type="entry name" value="RNaseH_sf"/>
</dbReference>